<evidence type="ECO:0000256" key="2">
    <source>
        <dbReference type="ARBA" id="ARBA00022448"/>
    </source>
</evidence>
<dbReference type="Gene3D" id="1.20.1250.20">
    <property type="entry name" value="MFS general substrate transporter like domains"/>
    <property type="match status" value="1"/>
</dbReference>
<keyword evidence="3 7" id="KW-0812">Transmembrane</keyword>
<feature type="transmembrane region" description="Helical" evidence="7">
    <location>
        <begin position="140"/>
        <end position="161"/>
    </location>
</feature>
<feature type="transmembrane region" description="Helical" evidence="7">
    <location>
        <begin position="357"/>
        <end position="379"/>
    </location>
</feature>
<evidence type="ECO:0008006" key="10">
    <source>
        <dbReference type="Google" id="ProtNLM"/>
    </source>
</evidence>
<evidence type="ECO:0000256" key="6">
    <source>
        <dbReference type="ARBA" id="ARBA00023180"/>
    </source>
</evidence>
<dbReference type="PANTHER" id="PTHR43791">
    <property type="entry name" value="PERMEASE-RELATED"/>
    <property type="match status" value="1"/>
</dbReference>
<dbReference type="Proteomes" id="UP000236664">
    <property type="component" value="Unassembled WGS sequence"/>
</dbReference>
<keyword evidence="4 7" id="KW-1133">Transmembrane helix</keyword>
<feature type="transmembrane region" description="Helical" evidence="7">
    <location>
        <begin position="249"/>
        <end position="270"/>
    </location>
</feature>
<evidence type="ECO:0000256" key="4">
    <source>
        <dbReference type="ARBA" id="ARBA00022989"/>
    </source>
</evidence>
<evidence type="ECO:0000313" key="8">
    <source>
        <dbReference type="EMBL" id="PNP76687.1"/>
    </source>
</evidence>
<dbReference type="EMBL" id="MTQA01000141">
    <property type="protein sequence ID" value="PNP76687.1"/>
    <property type="molecule type" value="Genomic_DNA"/>
</dbReference>
<organism evidence="8 9">
    <name type="scientific">Gibberella nygamai</name>
    <name type="common">Bean root rot disease fungus</name>
    <name type="synonym">Fusarium nygamai</name>
    <dbReference type="NCBI Taxonomy" id="42673"/>
    <lineage>
        <taxon>Eukaryota</taxon>
        <taxon>Fungi</taxon>
        <taxon>Dikarya</taxon>
        <taxon>Ascomycota</taxon>
        <taxon>Pezizomycotina</taxon>
        <taxon>Sordariomycetes</taxon>
        <taxon>Hypocreomycetidae</taxon>
        <taxon>Hypocreales</taxon>
        <taxon>Nectriaceae</taxon>
        <taxon>Fusarium</taxon>
        <taxon>Fusarium fujikuroi species complex</taxon>
    </lineage>
</organism>
<evidence type="ECO:0000256" key="7">
    <source>
        <dbReference type="SAM" id="Phobius"/>
    </source>
</evidence>
<evidence type="ECO:0000313" key="9">
    <source>
        <dbReference type="Proteomes" id="UP000236664"/>
    </source>
</evidence>
<dbReference type="OrthoDB" id="3639251at2759"/>
<sequence>MATHKNQSDSDAPLAIQEPKPARRWWHWHEPGASKEEKWLIFKLDAAILTYTCVTFFVKYLDQTNITNAYVSGMKEDLNLHGNELNWLTTYFNIGIIIGAPFSTMMLTFIKPRWWLPACTMAWSLLVLGMHKADTVKTLYILRFFTGLCESGAMPGSFYIIGSGQMLSGYIQAGLYRNMNGRLGLAAWRWLFILDFLISVPVVIVGLIVCPDEPKSKKVWWMTEQERQRCIERMADEGRDAERFHWDRTFIKQVLTSWQLHAFCLAWAFMELTRGVNLQRWMTLWIKSLRVDGKPKYSTEKVNAIPTAVGCTGLVWMLLSAFIADTYQNRALPICILGCVQLFSYIVLLVWPDNESFLMAAYYMASAYSALSPLISAWLNSSCGGKKQLRALTTGLMISIGYAVETVAQQEMFPISQAPDFKQIHGYAFGIAWIAVMIIWCFAGLPLLERHPSASQPRS</sequence>
<gene>
    <name evidence="8" type="ORF">FNYG_10106</name>
</gene>
<evidence type="ECO:0000256" key="5">
    <source>
        <dbReference type="ARBA" id="ARBA00023136"/>
    </source>
</evidence>
<keyword evidence="2" id="KW-0813">Transport</keyword>
<keyword evidence="5 7" id="KW-0472">Membrane</keyword>
<dbReference type="AlphaFoldDB" id="A0A2K0W337"/>
<dbReference type="PANTHER" id="PTHR43791:SF39">
    <property type="entry name" value="TRANSPORTER LIZ1_SEO1, PUTATIVE (AFU_ORTHOLOGUE AFUA_3G00980)-RELATED"/>
    <property type="match status" value="1"/>
</dbReference>
<proteinExistence type="predicted"/>
<keyword evidence="9" id="KW-1185">Reference proteome</keyword>
<feature type="transmembrane region" description="Helical" evidence="7">
    <location>
        <begin position="391"/>
        <end position="408"/>
    </location>
</feature>
<protein>
    <recommendedName>
        <fullName evidence="10">Major facilitator superfamily (MFS) profile domain-containing protein</fullName>
    </recommendedName>
</protein>
<accession>A0A2K0W337</accession>
<name>A0A2K0W337_GIBNY</name>
<feature type="transmembrane region" description="Helical" evidence="7">
    <location>
        <begin position="85"/>
        <end position="108"/>
    </location>
</feature>
<dbReference type="GO" id="GO:0022857">
    <property type="term" value="F:transmembrane transporter activity"/>
    <property type="evidence" value="ECO:0007669"/>
    <property type="project" value="InterPro"/>
</dbReference>
<reference evidence="8 9" key="1">
    <citation type="submission" date="2017-06" db="EMBL/GenBank/DDBJ databases">
        <title>Genome of Fusarium nygamai isolate CS10214.</title>
        <authorList>
            <person name="Gardiner D.M."/>
            <person name="Obanor F."/>
            <person name="Kazan K."/>
        </authorList>
    </citation>
    <scope>NUCLEOTIDE SEQUENCE [LARGE SCALE GENOMIC DNA]</scope>
    <source>
        <strain evidence="8 9">CS10214</strain>
    </source>
</reference>
<comment type="caution">
    <text evidence="8">The sequence shown here is derived from an EMBL/GenBank/DDBJ whole genome shotgun (WGS) entry which is preliminary data.</text>
</comment>
<dbReference type="Pfam" id="PF07690">
    <property type="entry name" value="MFS_1"/>
    <property type="match status" value="2"/>
</dbReference>
<dbReference type="SUPFAM" id="SSF103473">
    <property type="entry name" value="MFS general substrate transporter"/>
    <property type="match status" value="1"/>
</dbReference>
<feature type="transmembrane region" description="Helical" evidence="7">
    <location>
        <begin position="331"/>
        <end position="351"/>
    </location>
</feature>
<comment type="subcellular location">
    <subcellularLocation>
        <location evidence="1">Membrane</location>
        <topology evidence="1">Multi-pass membrane protein</topology>
    </subcellularLocation>
</comment>
<evidence type="ECO:0000256" key="1">
    <source>
        <dbReference type="ARBA" id="ARBA00004141"/>
    </source>
</evidence>
<keyword evidence="6" id="KW-0325">Glycoprotein</keyword>
<dbReference type="InterPro" id="IPR011701">
    <property type="entry name" value="MFS"/>
</dbReference>
<feature type="transmembrane region" description="Helical" evidence="7">
    <location>
        <begin position="187"/>
        <end position="210"/>
    </location>
</feature>
<dbReference type="InterPro" id="IPR036259">
    <property type="entry name" value="MFS_trans_sf"/>
</dbReference>
<feature type="transmembrane region" description="Helical" evidence="7">
    <location>
        <begin position="304"/>
        <end position="324"/>
    </location>
</feature>
<dbReference type="GO" id="GO:0016020">
    <property type="term" value="C:membrane"/>
    <property type="evidence" value="ECO:0007669"/>
    <property type="project" value="UniProtKB-SubCell"/>
</dbReference>
<evidence type="ECO:0000256" key="3">
    <source>
        <dbReference type="ARBA" id="ARBA00022692"/>
    </source>
</evidence>
<feature type="transmembrane region" description="Helical" evidence="7">
    <location>
        <begin position="428"/>
        <end position="448"/>
    </location>
</feature>